<dbReference type="Gene3D" id="1.10.357.10">
    <property type="entry name" value="Tetracycline Repressor, domain 2"/>
    <property type="match status" value="1"/>
</dbReference>
<dbReference type="SUPFAM" id="SSF46689">
    <property type="entry name" value="Homeodomain-like"/>
    <property type="match status" value="1"/>
</dbReference>
<protein>
    <submittedName>
        <fullName evidence="5">TetR/AcrR family transcriptional regulator</fullName>
    </submittedName>
</protein>
<reference evidence="5" key="1">
    <citation type="submission" date="2022-08" db="EMBL/GenBank/DDBJ databases">
        <authorList>
            <person name="Deng Y."/>
            <person name="Han X.-F."/>
            <person name="Zhang Y.-Q."/>
        </authorList>
    </citation>
    <scope>NUCLEOTIDE SEQUENCE</scope>
    <source>
        <strain evidence="5">CPCC 203407</strain>
    </source>
</reference>
<sequence>MTWVGASSEPLLPAVGPPPTERSDAARNRARVLEVARGLVAAEGVAGITMDRVATESGVGKGTVFRRFGSRAGLLRALLDDTEREFQGRFLSGPPPLGPGAPPLERLVAFGRERIAVLSTQSELLRASAVPDENHYAVPARRVAALHVATLLRQAEVPGDVPVLAFELLAVLEAILTAPPGARPPIDRLADGWEQLVRSLDRPV</sequence>
<dbReference type="InterPro" id="IPR050109">
    <property type="entry name" value="HTH-type_TetR-like_transc_reg"/>
</dbReference>
<organism evidence="5 6">
    <name type="scientific">Herbiconiux oxytropis</name>
    <dbReference type="NCBI Taxonomy" id="2970915"/>
    <lineage>
        <taxon>Bacteria</taxon>
        <taxon>Bacillati</taxon>
        <taxon>Actinomycetota</taxon>
        <taxon>Actinomycetes</taxon>
        <taxon>Micrococcales</taxon>
        <taxon>Microbacteriaceae</taxon>
        <taxon>Herbiconiux</taxon>
    </lineage>
</organism>
<gene>
    <name evidence="5" type="ORF">N1028_04965</name>
</gene>
<dbReference type="InterPro" id="IPR009057">
    <property type="entry name" value="Homeodomain-like_sf"/>
</dbReference>
<comment type="caution">
    <text evidence="5">The sequence shown here is derived from an EMBL/GenBank/DDBJ whole genome shotgun (WGS) entry which is preliminary data.</text>
</comment>
<dbReference type="PANTHER" id="PTHR30055:SF209">
    <property type="entry name" value="POSSIBLE TRANSCRIPTIONAL REGULATORY PROTEIN (PROBABLY TETR-FAMILY)"/>
    <property type="match status" value="1"/>
</dbReference>
<name>A0AA42BTJ2_9MICO</name>
<evidence type="ECO:0000313" key="5">
    <source>
        <dbReference type="EMBL" id="MCS5725241.1"/>
    </source>
</evidence>
<dbReference type="PRINTS" id="PR00455">
    <property type="entry name" value="HTHTETR"/>
</dbReference>
<accession>A0AA42BTJ2</accession>
<evidence type="ECO:0000256" key="3">
    <source>
        <dbReference type="SAM" id="MobiDB-lite"/>
    </source>
</evidence>
<evidence type="ECO:0000256" key="2">
    <source>
        <dbReference type="PROSITE-ProRule" id="PRU00335"/>
    </source>
</evidence>
<keyword evidence="1 2" id="KW-0238">DNA-binding</keyword>
<evidence type="ECO:0000259" key="4">
    <source>
        <dbReference type="PROSITE" id="PS50977"/>
    </source>
</evidence>
<proteinExistence type="predicted"/>
<dbReference type="EMBL" id="JANLCK010000002">
    <property type="protein sequence ID" value="MCS5725241.1"/>
    <property type="molecule type" value="Genomic_DNA"/>
</dbReference>
<dbReference type="Proteomes" id="UP001165587">
    <property type="component" value="Unassembled WGS sequence"/>
</dbReference>
<dbReference type="AlphaFoldDB" id="A0AA42BTJ2"/>
<feature type="DNA-binding region" description="H-T-H motif" evidence="2">
    <location>
        <begin position="49"/>
        <end position="68"/>
    </location>
</feature>
<feature type="domain" description="HTH tetR-type" evidence="4">
    <location>
        <begin position="26"/>
        <end position="86"/>
    </location>
</feature>
<dbReference type="GO" id="GO:0000976">
    <property type="term" value="F:transcription cis-regulatory region binding"/>
    <property type="evidence" value="ECO:0007669"/>
    <property type="project" value="TreeGrafter"/>
</dbReference>
<dbReference type="PANTHER" id="PTHR30055">
    <property type="entry name" value="HTH-TYPE TRANSCRIPTIONAL REGULATOR RUTR"/>
    <property type="match status" value="1"/>
</dbReference>
<dbReference type="GO" id="GO:0003700">
    <property type="term" value="F:DNA-binding transcription factor activity"/>
    <property type="evidence" value="ECO:0007669"/>
    <property type="project" value="TreeGrafter"/>
</dbReference>
<dbReference type="RefSeq" id="WP_259525715.1">
    <property type="nucleotide sequence ID" value="NZ_JANLCK010000002.1"/>
</dbReference>
<keyword evidence="6" id="KW-1185">Reference proteome</keyword>
<evidence type="ECO:0000256" key="1">
    <source>
        <dbReference type="ARBA" id="ARBA00023125"/>
    </source>
</evidence>
<dbReference type="Pfam" id="PF00440">
    <property type="entry name" value="TetR_N"/>
    <property type="match status" value="1"/>
</dbReference>
<evidence type="ECO:0000313" key="6">
    <source>
        <dbReference type="Proteomes" id="UP001165587"/>
    </source>
</evidence>
<dbReference type="InterPro" id="IPR001647">
    <property type="entry name" value="HTH_TetR"/>
</dbReference>
<feature type="region of interest" description="Disordered" evidence="3">
    <location>
        <begin position="1"/>
        <end position="26"/>
    </location>
</feature>
<dbReference type="PROSITE" id="PS50977">
    <property type="entry name" value="HTH_TETR_2"/>
    <property type="match status" value="1"/>
</dbReference>